<evidence type="ECO:0000313" key="4">
    <source>
        <dbReference type="Proteomes" id="UP000290243"/>
    </source>
</evidence>
<dbReference type="Proteomes" id="UP000290243">
    <property type="component" value="Chromosome"/>
</dbReference>
<evidence type="ECO:0000313" key="3">
    <source>
        <dbReference type="EMBL" id="VEU75570.1"/>
    </source>
</evidence>
<dbReference type="KEGG" id="mmau:NCTC10168_00496"/>
<keyword evidence="1" id="KW-0175">Coiled coil</keyword>
<proteinExistence type="predicted"/>
<feature type="chain" id="PRO_5019549560" description="Lipoprotein" evidence="2">
    <location>
        <begin position="27"/>
        <end position="524"/>
    </location>
</feature>
<gene>
    <name evidence="3" type="ORF">NCTC10168_00496</name>
</gene>
<dbReference type="OrthoDB" id="403865at2"/>
<keyword evidence="2" id="KW-0732">Signal</keyword>
<dbReference type="EMBL" id="LR215037">
    <property type="protein sequence ID" value="VEU75570.1"/>
    <property type="molecule type" value="Genomic_DNA"/>
</dbReference>
<accession>A0A449B4Q5</accession>
<name>A0A449B4Q5_9BACT</name>
<keyword evidence="4" id="KW-1185">Reference proteome</keyword>
<protein>
    <recommendedName>
        <fullName evidence="5">Lipoprotein</fullName>
    </recommendedName>
</protein>
<evidence type="ECO:0000256" key="1">
    <source>
        <dbReference type="SAM" id="Coils"/>
    </source>
</evidence>
<reference evidence="3 4" key="1">
    <citation type="submission" date="2019-01" db="EMBL/GenBank/DDBJ databases">
        <authorList>
            <consortium name="Pathogen Informatics"/>
        </authorList>
    </citation>
    <scope>NUCLEOTIDE SEQUENCE [LARGE SCALE GENOMIC DNA]</scope>
    <source>
        <strain evidence="3 4">NCTC10168</strain>
    </source>
</reference>
<evidence type="ECO:0008006" key="5">
    <source>
        <dbReference type="Google" id="ProtNLM"/>
    </source>
</evidence>
<feature type="signal peptide" evidence="2">
    <location>
        <begin position="1"/>
        <end position="26"/>
    </location>
</feature>
<feature type="coiled-coil region" evidence="1">
    <location>
        <begin position="230"/>
        <end position="266"/>
    </location>
</feature>
<evidence type="ECO:0000256" key="2">
    <source>
        <dbReference type="SAM" id="SignalP"/>
    </source>
</evidence>
<sequence>MSNRKNKLFLTGVIVTSAICSVVLTAALVANCTYPRNKIKNPEEGTNKISDLETEKDKKDYTSDLVNKAKTLNYPSSQDSNAIKKLIAEITSTDENKKIDSKEKADLYSKKLDTISNKLTEINLLIEKIDSPYRDSNNKKLDNLSESDEIQNLIDEIINSQKSILDNIVDSLNYPSPTASAKSEIKDLYKNSKNIDDVINVKIMINSENGIASKIASLKEEINSLSPDKREELNNDLNSANTDIEFENLKNKINSLKQDYISELKKFAKSIPYEKGLESVAIKKILERIDSQKPEEIIDSYEKAENFLNEMKNIKSYVVSINYYLPEVKTNREALITKFNETYTFDKINEFYIEFEEVVKNDIKNEIKSIVDQIPYPSSNSAGKQETIEEINQINDLSRIISFRENLKNHFNSGMTYVSLFQKWVDEIKKLPEHSSKTFLLKNISDWKPDQGFRDVRQIIDFVWRDFKDKTISKIDSLNNLNTERKQFYSLQITNIINNENERSVEPVNSIYERAVQENNNSNN</sequence>
<dbReference type="RefSeq" id="WP_129646788.1">
    <property type="nucleotide sequence ID" value="NZ_LR215037.1"/>
</dbReference>
<organism evidence="3 4">
    <name type="scientific">Mycoplasmopsis maculosa</name>
    <dbReference type="NCBI Taxonomy" id="114885"/>
    <lineage>
        <taxon>Bacteria</taxon>
        <taxon>Bacillati</taxon>
        <taxon>Mycoplasmatota</taxon>
        <taxon>Mycoplasmoidales</taxon>
        <taxon>Metamycoplasmataceae</taxon>
        <taxon>Mycoplasmopsis</taxon>
    </lineage>
</organism>
<dbReference type="AlphaFoldDB" id="A0A449B4Q5"/>